<gene>
    <name evidence="2" type="ORF">FA13DRAFT_1791044</name>
</gene>
<feature type="compositionally biased region" description="Basic and acidic residues" evidence="1">
    <location>
        <begin position="1153"/>
        <end position="1163"/>
    </location>
</feature>
<feature type="compositionally biased region" description="Basic and acidic residues" evidence="1">
    <location>
        <begin position="115"/>
        <end position="129"/>
    </location>
</feature>
<evidence type="ECO:0000256" key="1">
    <source>
        <dbReference type="SAM" id="MobiDB-lite"/>
    </source>
</evidence>
<sequence>MAHVTTSLRAQDPAESADQQTEKLHSKRSSLRLSGILNRRKSQRVEPDKPEDSEKPTKKAPEAAAQPRNPVGKDGMASTAEVDTKNLPEGAGIEQTESADQPKKPETAFPTSSDSKVEKPLPEPKDAPSRPRRLSVKVSKILSALPGKDQGRKLAISSNRKPKATPEVEAEPEVEARGKVEDEAKEAVATEDKDAPAPPSKPEDGVTEEIRTGANPTEEAKAQVPSTPTAKSSNAPPPSAANRATKLARRLSAGALDAVFRTKSKGHAKGVEGEAPPVSKASLAAQDLASQPAESGGLTVEEAKTSADATTAPESGDDKALPPPPPADEPKSAKTKEKAPPSAFNLKDATKVARRLSTGFFKKPNASSPDLHKSDANTEESTAAESKSVVETSSTTERATKLVRKVSRRAQDAVAKARSKVKVEAKQKSAAPAPEATPAPPAPEGQPTATEDSVPAAPTETTVEPKEEALIAEKAEGVPVGDSDQANKGPEDLAATQEGDKKLPPPPSSFSLGGFTRRLSGTVGGVFGYGAPAETAARPTEQAATDGSAPAKDDKPTEVEPTTAADTKEEPSSEGAAATPAPAQEPAKVVGTEATPESAAPKEEEATPAPAQETVQAEPEPVSEQSPAVDKALPSPPPPSAAESIAKIGKLTRRLSKGVSTRVGSALRSATSHSKGESHSGESDKRTSEVSVTKDKPEGAPSSEEAKPAEGTDSAGAALPKETDAASPSAVDAEASTPPAEGTLTTPASPPPGAFKVSRIKVGRRLSARIGDVFRPKAPPVPEKEVVKDDTKPDGGEACEARVEPEDAPKAPAAEETSSRDEGEKKGEGATKGEPTPIVTEGDGVKSKEPASPAAAAPQPEAPSTNETANAEAEATPDKPLPAKPTRSTRAKDVAVDVGRQLSIRATGALKAARPKLEEIVAKAPSAFKSSDKGKEKEKVEGEESDGGAHADGLGKRISKRVVDGIRGLNHKQSASGSDGKAGKEGDGDEDWEEVGADGEVKSRAVTSKPKPEELPENSGEPSSAEDVKGASVEAVEGAPTPVSKDAPKAEQLKDEEAKSGRPLSSLVTGIFKPRHKSELPLPPTDAEHAHEGDNNSEYKGATTKGGDEKRRRRISLRFGTKKKGKKSSDVKAEAKVESGSATSLPPPAVPPKDGEGESRPAHEVPASSLEEKPVTEALEASGQEKRSPVTEAPESSIDEKSQTPEAAVTTKSA</sequence>
<proteinExistence type="predicted"/>
<dbReference type="OrthoDB" id="3060098at2759"/>
<reference evidence="2 3" key="1">
    <citation type="journal article" date="2019" name="Nat. Ecol. Evol.">
        <title>Megaphylogeny resolves global patterns of mushroom evolution.</title>
        <authorList>
            <person name="Varga T."/>
            <person name="Krizsan K."/>
            <person name="Foldi C."/>
            <person name="Dima B."/>
            <person name="Sanchez-Garcia M."/>
            <person name="Sanchez-Ramirez S."/>
            <person name="Szollosi G.J."/>
            <person name="Szarkandi J.G."/>
            <person name="Papp V."/>
            <person name="Albert L."/>
            <person name="Andreopoulos W."/>
            <person name="Angelini C."/>
            <person name="Antonin V."/>
            <person name="Barry K.W."/>
            <person name="Bougher N.L."/>
            <person name="Buchanan P."/>
            <person name="Buyck B."/>
            <person name="Bense V."/>
            <person name="Catcheside P."/>
            <person name="Chovatia M."/>
            <person name="Cooper J."/>
            <person name="Damon W."/>
            <person name="Desjardin D."/>
            <person name="Finy P."/>
            <person name="Geml J."/>
            <person name="Haridas S."/>
            <person name="Hughes K."/>
            <person name="Justo A."/>
            <person name="Karasinski D."/>
            <person name="Kautmanova I."/>
            <person name="Kiss B."/>
            <person name="Kocsube S."/>
            <person name="Kotiranta H."/>
            <person name="LaButti K.M."/>
            <person name="Lechner B.E."/>
            <person name="Liimatainen K."/>
            <person name="Lipzen A."/>
            <person name="Lukacs Z."/>
            <person name="Mihaltcheva S."/>
            <person name="Morgado L.N."/>
            <person name="Niskanen T."/>
            <person name="Noordeloos M.E."/>
            <person name="Ohm R.A."/>
            <person name="Ortiz-Santana B."/>
            <person name="Ovrebo C."/>
            <person name="Racz N."/>
            <person name="Riley R."/>
            <person name="Savchenko A."/>
            <person name="Shiryaev A."/>
            <person name="Soop K."/>
            <person name="Spirin V."/>
            <person name="Szebenyi C."/>
            <person name="Tomsovsky M."/>
            <person name="Tulloss R.E."/>
            <person name="Uehling J."/>
            <person name="Grigoriev I.V."/>
            <person name="Vagvolgyi C."/>
            <person name="Papp T."/>
            <person name="Martin F.M."/>
            <person name="Miettinen O."/>
            <person name="Hibbett D.S."/>
            <person name="Nagy L.G."/>
        </authorList>
    </citation>
    <scope>NUCLEOTIDE SEQUENCE [LARGE SCALE GENOMIC DNA]</scope>
    <source>
        <strain evidence="2 3">FP101781</strain>
    </source>
</reference>
<accession>A0A4Y7TE50</accession>
<feature type="compositionally biased region" description="Basic residues" evidence="1">
    <location>
        <begin position="1111"/>
        <end position="1126"/>
    </location>
</feature>
<feature type="compositionally biased region" description="Low complexity" evidence="1">
    <location>
        <begin position="383"/>
        <end position="397"/>
    </location>
</feature>
<feature type="region of interest" description="Disordered" evidence="1">
    <location>
        <begin position="921"/>
        <end position="1214"/>
    </location>
</feature>
<feature type="compositionally biased region" description="Basic and acidic residues" evidence="1">
    <location>
        <begin position="328"/>
        <end position="339"/>
    </location>
</feature>
<feature type="compositionally biased region" description="Low complexity" evidence="1">
    <location>
        <begin position="850"/>
        <end position="874"/>
    </location>
</feature>
<feature type="compositionally biased region" description="Acidic residues" evidence="1">
    <location>
        <begin position="987"/>
        <end position="997"/>
    </location>
</feature>
<keyword evidence="3" id="KW-1185">Reference proteome</keyword>
<feature type="compositionally biased region" description="Basic and acidic residues" evidence="1">
    <location>
        <begin position="174"/>
        <end position="211"/>
    </location>
</feature>
<feature type="compositionally biased region" description="Basic and acidic residues" evidence="1">
    <location>
        <begin position="43"/>
        <end position="61"/>
    </location>
</feature>
<dbReference type="Proteomes" id="UP000298030">
    <property type="component" value="Unassembled WGS sequence"/>
</dbReference>
<feature type="compositionally biased region" description="Low complexity" evidence="1">
    <location>
        <begin position="573"/>
        <end position="599"/>
    </location>
</feature>
<evidence type="ECO:0000313" key="2">
    <source>
        <dbReference type="EMBL" id="TEB32218.1"/>
    </source>
</evidence>
<feature type="region of interest" description="Disordered" evidence="1">
    <location>
        <begin position="264"/>
        <end position="899"/>
    </location>
</feature>
<feature type="compositionally biased region" description="Basic and acidic residues" evidence="1">
    <location>
        <begin position="782"/>
        <end position="809"/>
    </location>
</feature>
<feature type="compositionally biased region" description="Basic residues" evidence="1">
    <location>
        <begin position="758"/>
        <end position="767"/>
    </location>
</feature>
<feature type="compositionally biased region" description="Low complexity" evidence="1">
    <location>
        <begin position="225"/>
        <end position="245"/>
    </location>
</feature>
<dbReference type="AlphaFoldDB" id="A0A4Y7TE50"/>
<protein>
    <submittedName>
        <fullName evidence="2">Uncharacterized protein</fullName>
    </submittedName>
</protein>
<dbReference type="EMBL" id="QPFP01000016">
    <property type="protein sequence ID" value="TEB32218.1"/>
    <property type="molecule type" value="Genomic_DNA"/>
</dbReference>
<feature type="compositionally biased region" description="Polar residues" evidence="1">
    <location>
        <begin position="658"/>
        <end position="671"/>
    </location>
</feature>
<feature type="compositionally biased region" description="Basic and acidic residues" evidence="1">
    <location>
        <begin position="674"/>
        <end position="710"/>
    </location>
</feature>
<feature type="compositionally biased region" description="Basic and acidic residues" evidence="1">
    <location>
        <begin position="1127"/>
        <end position="1137"/>
    </location>
</feature>
<comment type="caution">
    <text evidence="2">The sequence shown here is derived from an EMBL/GenBank/DDBJ whole genome shotgun (WGS) entry which is preliminary data.</text>
</comment>
<feature type="compositionally biased region" description="Basic and acidic residues" evidence="1">
    <location>
        <begin position="1046"/>
        <end position="1060"/>
    </location>
</feature>
<organism evidence="2 3">
    <name type="scientific">Coprinellus micaceus</name>
    <name type="common">Glistening ink-cap mushroom</name>
    <name type="synonym">Coprinus micaceus</name>
    <dbReference type="NCBI Taxonomy" id="71717"/>
    <lineage>
        <taxon>Eukaryota</taxon>
        <taxon>Fungi</taxon>
        <taxon>Dikarya</taxon>
        <taxon>Basidiomycota</taxon>
        <taxon>Agaricomycotina</taxon>
        <taxon>Agaricomycetes</taxon>
        <taxon>Agaricomycetidae</taxon>
        <taxon>Agaricales</taxon>
        <taxon>Agaricineae</taxon>
        <taxon>Psathyrellaceae</taxon>
        <taxon>Coprinellus</taxon>
    </lineage>
</organism>
<feature type="compositionally biased region" description="Basic and acidic residues" evidence="1">
    <location>
        <begin position="817"/>
        <end position="831"/>
    </location>
</feature>
<feature type="region of interest" description="Disordered" evidence="1">
    <location>
        <begin position="1"/>
        <end position="249"/>
    </location>
</feature>
<feature type="compositionally biased region" description="Basic and acidic residues" evidence="1">
    <location>
        <begin position="463"/>
        <end position="476"/>
    </location>
</feature>
<feature type="compositionally biased region" description="Pro residues" evidence="1">
    <location>
        <begin position="435"/>
        <end position="444"/>
    </location>
</feature>
<name>A0A4Y7TE50_COPMI</name>
<dbReference type="STRING" id="71717.A0A4Y7TE50"/>
<feature type="compositionally biased region" description="Basic and acidic residues" evidence="1">
    <location>
        <begin position="930"/>
        <end position="955"/>
    </location>
</feature>
<evidence type="ECO:0000313" key="3">
    <source>
        <dbReference type="Proteomes" id="UP000298030"/>
    </source>
</evidence>